<feature type="transmembrane region" description="Helical" evidence="1">
    <location>
        <begin position="29"/>
        <end position="48"/>
    </location>
</feature>
<gene>
    <name evidence="3 4" type="primary">SMIM44</name>
</gene>
<dbReference type="GeneID" id="140701688"/>
<accession>A0ABM5EM31</accession>
<evidence type="ECO:0000313" key="2">
    <source>
        <dbReference type="Proteomes" id="UP001652642"/>
    </source>
</evidence>
<dbReference type="Proteomes" id="UP001652642">
    <property type="component" value="Chromosome 7"/>
</dbReference>
<name>A0ABM5EM31_9SAUR</name>
<protein>
    <submittedName>
        <fullName evidence="3 4">Small integral membrane protein 44</fullName>
    </submittedName>
</protein>
<reference evidence="3 4" key="1">
    <citation type="submission" date="2025-05" db="UniProtKB">
        <authorList>
            <consortium name="RefSeq"/>
        </authorList>
    </citation>
    <scope>IDENTIFICATION</scope>
</reference>
<evidence type="ECO:0000256" key="1">
    <source>
        <dbReference type="SAM" id="Phobius"/>
    </source>
</evidence>
<keyword evidence="1" id="KW-0472">Membrane</keyword>
<organism evidence="2 4">
    <name type="scientific">Pogona vitticeps</name>
    <name type="common">central bearded dragon</name>
    <dbReference type="NCBI Taxonomy" id="103695"/>
    <lineage>
        <taxon>Eukaryota</taxon>
        <taxon>Metazoa</taxon>
        <taxon>Chordata</taxon>
        <taxon>Craniata</taxon>
        <taxon>Vertebrata</taxon>
        <taxon>Euteleostomi</taxon>
        <taxon>Lepidosauria</taxon>
        <taxon>Squamata</taxon>
        <taxon>Bifurcata</taxon>
        <taxon>Unidentata</taxon>
        <taxon>Episquamata</taxon>
        <taxon>Toxicofera</taxon>
        <taxon>Iguania</taxon>
        <taxon>Acrodonta</taxon>
        <taxon>Agamidae</taxon>
        <taxon>Amphibolurinae</taxon>
        <taxon>Pogona</taxon>
    </lineage>
</organism>
<evidence type="ECO:0000313" key="3">
    <source>
        <dbReference type="RefSeq" id="XP_072834214.1"/>
    </source>
</evidence>
<sequence>MQSPEETEGGAPFMDYTPPALDALRLPRYILYLVMAIIIVFGVAYAIVGHLIDDLVHDFADWAFGPKVEEKKKLEEEADGCEIGSSMNPLDGQEERLFMWVQEGHNSHSLPGMDTCSVSAPSVP</sequence>
<dbReference type="RefSeq" id="XP_072834215.1">
    <property type="nucleotide sequence ID" value="XM_072978114.1"/>
</dbReference>
<proteinExistence type="predicted"/>
<keyword evidence="1" id="KW-1133">Transmembrane helix</keyword>
<keyword evidence="1" id="KW-0812">Transmembrane</keyword>
<keyword evidence="2" id="KW-1185">Reference proteome</keyword>
<dbReference type="RefSeq" id="XP_072834214.1">
    <property type="nucleotide sequence ID" value="XM_072978113.1"/>
</dbReference>
<evidence type="ECO:0000313" key="4">
    <source>
        <dbReference type="RefSeq" id="XP_072834215.1"/>
    </source>
</evidence>